<comment type="subcellular location">
    <subcellularLocation>
        <location evidence="7">Cell membrane</location>
        <topology evidence="7">Multi-pass membrane protein</topology>
    </subcellularLocation>
    <subcellularLocation>
        <location evidence="1">Membrane</location>
        <topology evidence="1">Multi-pass membrane protein</topology>
    </subcellularLocation>
</comment>
<feature type="transmembrane region" description="Helical" evidence="7">
    <location>
        <begin position="104"/>
        <end position="127"/>
    </location>
</feature>
<feature type="transmembrane region" description="Helical" evidence="7">
    <location>
        <begin position="50"/>
        <end position="71"/>
    </location>
</feature>
<dbReference type="GO" id="GO:0015226">
    <property type="term" value="F:carnitine transmembrane transporter activity"/>
    <property type="evidence" value="ECO:0007669"/>
    <property type="project" value="TreeGrafter"/>
</dbReference>
<name>A0A837RGV5_9LACO</name>
<keyword evidence="2 7" id="KW-0813">Transport</keyword>
<keyword evidence="6 7" id="KW-0472">Membrane</keyword>
<accession>A0A837RGV5</accession>
<dbReference type="GO" id="GO:0031460">
    <property type="term" value="P:glycine betaine transport"/>
    <property type="evidence" value="ECO:0007669"/>
    <property type="project" value="TreeGrafter"/>
</dbReference>
<evidence type="ECO:0000256" key="4">
    <source>
        <dbReference type="ARBA" id="ARBA00022692"/>
    </source>
</evidence>
<sequence length="289" mass="32172">MILNSLILGNIPELPLAHWIDNFVNWLVQFTRFFNAITNFIGSINNAFQWIFDLVPIWLFIVLVLALTYYVNRDQQNWGLLVFEFLGLLLIWNLNYWRDMTQTLTLVLTSSLIALVIGIPLGILMAKSHIAEVILKPVLDFMQTMPAFVYLIPAVTLFGIGMVPGIVASVIFAMPPTVRMTNMGIREVPDELIEAADSFGSTEWQKLFKVELPIAKSSLMAGVNQSMMLSLSMVVIASMIGAMGLGTKVYFAVGRNDAGNGFSAGLAIVILAIILDRLTQSLTRTRRKN</sequence>
<dbReference type="PANTHER" id="PTHR47737">
    <property type="entry name" value="GLYCINE BETAINE/PROLINE BETAINE TRANSPORT SYSTEM PERMEASE PROTEIN PROW"/>
    <property type="match status" value="1"/>
</dbReference>
<dbReference type="InterPro" id="IPR000515">
    <property type="entry name" value="MetI-like"/>
</dbReference>
<dbReference type="Proteomes" id="UP000050964">
    <property type="component" value="Unassembled WGS sequence"/>
</dbReference>
<dbReference type="FunFam" id="1.10.3720.10:FF:000001">
    <property type="entry name" value="Glycine betaine ABC transporter, permease"/>
    <property type="match status" value="1"/>
</dbReference>
<feature type="transmembrane region" description="Helical" evidence="7">
    <location>
        <begin position="226"/>
        <end position="246"/>
    </location>
</feature>
<evidence type="ECO:0000313" key="9">
    <source>
        <dbReference type="EMBL" id="KRK42327.1"/>
    </source>
</evidence>
<dbReference type="Gene3D" id="1.10.3720.10">
    <property type="entry name" value="MetI-like"/>
    <property type="match status" value="1"/>
</dbReference>
<gene>
    <name evidence="9" type="ORF">FD26_GL000761</name>
</gene>
<dbReference type="InterPro" id="IPR035906">
    <property type="entry name" value="MetI-like_sf"/>
</dbReference>
<dbReference type="GO" id="GO:0015871">
    <property type="term" value="P:choline transport"/>
    <property type="evidence" value="ECO:0007669"/>
    <property type="project" value="TreeGrafter"/>
</dbReference>
<proteinExistence type="inferred from homology"/>
<dbReference type="CDD" id="cd06261">
    <property type="entry name" value="TM_PBP2"/>
    <property type="match status" value="1"/>
</dbReference>
<dbReference type="SUPFAM" id="SSF161098">
    <property type="entry name" value="MetI-like"/>
    <property type="match status" value="1"/>
</dbReference>
<evidence type="ECO:0000256" key="2">
    <source>
        <dbReference type="ARBA" id="ARBA00022448"/>
    </source>
</evidence>
<feature type="transmembrane region" description="Helical" evidence="7">
    <location>
        <begin position="258"/>
        <end position="278"/>
    </location>
</feature>
<evidence type="ECO:0000259" key="8">
    <source>
        <dbReference type="PROSITE" id="PS50928"/>
    </source>
</evidence>
<reference evidence="9 10" key="1">
    <citation type="journal article" date="2015" name="Genome Announc.">
        <title>Expanding the biotechnology potential of lactobacilli through comparative genomics of 213 strains and associated genera.</title>
        <authorList>
            <person name="Sun Z."/>
            <person name="Harris H.M."/>
            <person name="McCann A."/>
            <person name="Guo C."/>
            <person name="Argimon S."/>
            <person name="Zhang W."/>
            <person name="Yang X."/>
            <person name="Jeffery I.B."/>
            <person name="Cooney J.C."/>
            <person name="Kagawa T.F."/>
            <person name="Liu W."/>
            <person name="Song Y."/>
            <person name="Salvetti E."/>
            <person name="Wrobel A."/>
            <person name="Rasinkangas P."/>
            <person name="Parkhill J."/>
            <person name="Rea M.C."/>
            <person name="O'Sullivan O."/>
            <person name="Ritari J."/>
            <person name="Douillard F.P."/>
            <person name="Paul Ross R."/>
            <person name="Yang R."/>
            <person name="Briner A.E."/>
            <person name="Felis G.E."/>
            <person name="de Vos W.M."/>
            <person name="Barrangou R."/>
            <person name="Klaenhammer T.R."/>
            <person name="Caufield P.W."/>
            <person name="Cui Y."/>
            <person name="Zhang H."/>
            <person name="O'Toole P.W."/>
        </authorList>
    </citation>
    <scope>NUCLEOTIDE SEQUENCE [LARGE SCALE GENOMIC DNA]</scope>
    <source>
        <strain evidence="9 10">JCM 15951</strain>
    </source>
</reference>
<evidence type="ECO:0000256" key="5">
    <source>
        <dbReference type="ARBA" id="ARBA00022989"/>
    </source>
</evidence>
<feature type="domain" description="ABC transmembrane type-1" evidence="8">
    <location>
        <begin position="100"/>
        <end position="279"/>
    </location>
</feature>
<dbReference type="Pfam" id="PF00528">
    <property type="entry name" value="BPD_transp_1"/>
    <property type="match status" value="1"/>
</dbReference>
<dbReference type="AlphaFoldDB" id="A0A837RGV5"/>
<comment type="similarity">
    <text evidence="7">Belongs to the binding-protein-dependent transport system permease family.</text>
</comment>
<dbReference type="EMBL" id="AZDB01000020">
    <property type="protein sequence ID" value="KRK42327.1"/>
    <property type="molecule type" value="Genomic_DNA"/>
</dbReference>
<dbReference type="GO" id="GO:0005275">
    <property type="term" value="F:amine transmembrane transporter activity"/>
    <property type="evidence" value="ECO:0007669"/>
    <property type="project" value="TreeGrafter"/>
</dbReference>
<dbReference type="PROSITE" id="PS50928">
    <property type="entry name" value="ABC_TM1"/>
    <property type="match status" value="1"/>
</dbReference>
<evidence type="ECO:0000256" key="3">
    <source>
        <dbReference type="ARBA" id="ARBA00022475"/>
    </source>
</evidence>
<keyword evidence="3" id="KW-1003">Cell membrane</keyword>
<keyword evidence="5 7" id="KW-1133">Transmembrane helix</keyword>
<organism evidence="9 10">
    <name type="scientific">Companilactobacillus crustorum JCM 15951</name>
    <dbReference type="NCBI Taxonomy" id="1423737"/>
    <lineage>
        <taxon>Bacteria</taxon>
        <taxon>Bacillati</taxon>
        <taxon>Bacillota</taxon>
        <taxon>Bacilli</taxon>
        <taxon>Lactobacillales</taxon>
        <taxon>Lactobacillaceae</taxon>
        <taxon>Companilactobacillus</taxon>
    </lineage>
</organism>
<evidence type="ECO:0000256" key="7">
    <source>
        <dbReference type="RuleBase" id="RU363032"/>
    </source>
</evidence>
<dbReference type="GO" id="GO:0043190">
    <property type="term" value="C:ATP-binding cassette (ABC) transporter complex"/>
    <property type="evidence" value="ECO:0007669"/>
    <property type="project" value="TreeGrafter"/>
</dbReference>
<dbReference type="PANTHER" id="PTHR47737:SF1">
    <property type="entry name" value="GLYCINE BETAINE_PROLINE BETAINE TRANSPORT SYSTEM PERMEASE PROTEIN PROW"/>
    <property type="match status" value="1"/>
</dbReference>
<evidence type="ECO:0000313" key="10">
    <source>
        <dbReference type="Proteomes" id="UP000050964"/>
    </source>
</evidence>
<comment type="caution">
    <text evidence="9">The sequence shown here is derived from an EMBL/GenBank/DDBJ whole genome shotgun (WGS) entry which is preliminary data.</text>
</comment>
<feature type="transmembrane region" description="Helical" evidence="7">
    <location>
        <begin position="77"/>
        <end position="97"/>
    </location>
</feature>
<feature type="transmembrane region" description="Helical" evidence="7">
    <location>
        <begin position="147"/>
        <end position="173"/>
    </location>
</feature>
<protein>
    <submittedName>
        <fullName evidence="9">Glycine betaine carnitine ABC transporter, membrane-spanning subunit</fullName>
    </submittedName>
</protein>
<keyword evidence="4 7" id="KW-0812">Transmembrane</keyword>
<evidence type="ECO:0000256" key="1">
    <source>
        <dbReference type="ARBA" id="ARBA00004141"/>
    </source>
</evidence>
<evidence type="ECO:0000256" key="6">
    <source>
        <dbReference type="ARBA" id="ARBA00023136"/>
    </source>
</evidence>